<accession>A0AAD9K1H9</accession>
<feature type="compositionally biased region" description="Acidic residues" evidence="3">
    <location>
        <begin position="489"/>
        <end position="498"/>
    </location>
</feature>
<evidence type="ECO:0000256" key="1">
    <source>
        <dbReference type="ARBA" id="ARBA00022553"/>
    </source>
</evidence>
<dbReference type="Pfam" id="PF02218">
    <property type="entry name" value="HS1_rep"/>
    <property type="match status" value="8"/>
</dbReference>
<dbReference type="GO" id="GO:0030864">
    <property type="term" value="C:cortical actin cytoskeleton"/>
    <property type="evidence" value="ECO:0007669"/>
    <property type="project" value="TreeGrafter"/>
</dbReference>
<evidence type="ECO:0000313" key="5">
    <source>
        <dbReference type="Proteomes" id="UP001208570"/>
    </source>
</evidence>
<dbReference type="Proteomes" id="UP001208570">
    <property type="component" value="Unassembled WGS sequence"/>
</dbReference>
<dbReference type="GO" id="GO:0030833">
    <property type="term" value="P:regulation of actin filament polymerization"/>
    <property type="evidence" value="ECO:0007669"/>
    <property type="project" value="TreeGrafter"/>
</dbReference>
<organism evidence="4 5">
    <name type="scientific">Paralvinella palmiformis</name>
    <dbReference type="NCBI Taxonomy" id="53620"/>
    <lineage>
        <taxon>Eukaryota</taxon>
        <taxon>Metazoa</taxon>
        <taxon>Spiralia</taxon>
        <taxon>Lophotrochozoa</taxon>
        <taxon>Annelida</taxon>
        <taxon>Polychaeta</taxon>
        <taxon>Sedentaria</taxon>
        <taxon>Canalipalpata</taxon>
        <taxon>Terebellida</taxon>
        <taxon>Terebelliformia</taxon>
        <taxon>Alvinellidae</taxon>
        <taxon>Paralvinella</taxon>
    </lineage>
</organism>
<keyword evidence="2" id="KW-0677">Repeat</keyword>
<protein>
    <recommendedName>
        <fullName evidence="6">Src substrate cortactin</fullName>
    </recommendedName>
</protein>
<evidence type="ECO:0000256" key="3">
    <source>
        <dbReference type="SAM" id="MobiDB-lite"/>
    </source>
</evidence>
<sequence>MQTKLAGFPWRILIELTQCQGCIQTGNNKAVCESFGLLLARKLLLSLQIVSVHLARRNIMWKAAAGHQVDVKNGNNDADDDWETDADFVNDVSEKEQRWGAKTVEGSGHQASVDLRELREKVHTEDKSVKQQQYEEGPKSSEGYGGKFGVQADRMDKTSLSKHSSQTDAAKGFGGKYGVQADRKDKAAVDWSYKEKLQQHASQKDYSTGFGGKYGVQQDRVDKSAVGWDYKEKLHQHESQKDYSKGFGGKYGVEADKVDKSAVGWDHHEKAAKHPSQKDHSVGFGGKFGVQVDRVDETAVGWDHHEVLPQHQSQTDYSVGFGGKYGVQTDRKDESALGWDHQEKLSQHESQRDHSKGFGGKFGVQTDRVDKSASGWSEHSKPELHPSQIDHKKGFGGKFGVETDKQDKAAHGFGEGQGPVGSYEKERQKLIAEQHANMPDEESDEDVAEERLPQEYEDVNTVKKQTTPKGVPKGAGIAVLPMPKRPPSDDEEEEEETLYQETAPPSAEPPAQPVATPYAKELLEPEPESGYGEVEDVNANVYDDVGKKSEEPPVSTYEDVSLKPGNKSNTALALYDYQAGV</sequence>
<keyword evidence="1" id="KW-0597">Phosphoprotein</keyword>
<name>A0AAD9K1H9_9ANNE</name>
<feature type="region of interest" description="Disordered" evidence="3">
    <location>
        <begin position="121"/>
        <end position="176"/>
    </location>
</feature>
<keyword evidence="5" id="KW-1185">Reference proteome</keyword>
<evidence type="ECO:0008006" key="6">
    <source>
        <dbReference type="Google" id="ProtNLM"/>
    </source>
</evidence>
<dbReference type="GO" id="GO:0005884">
    <property type="term" value="C:actin filament"/>
    <property type="evidence" value="ECO:0007669"/>
    <property type="project" value="TreeGrafter"/>
</dbReference>
<dbReference type="InterPro" id="IPR003134">
    <property type="entry name" value="Hs1_Cortactin"/>
</dbReference>
<comment type="caution">
    <text evidence="4">The sequence shown here is derived from an EMBL/GenBank/DDBJ whole genome shotgun (WGS) entry which is preliminary data.</text>
</comment>
<gene>
    <name evidence="4" type="ORF">LSH36_87g04000</name>
</gene>
<proteinExistence type="predicted"/>
<feature type="compositionally biased region" description="Basic and acidic residues" evidence="3">
    <location>
        <begin position="378"/>
        <end position="391"/>
    </location>
</feature>
<feature type="region of interest" description="Disordered" evidence="3">
    <location>
        <begin position="435"/>
        <end position="518"/>
    </location>
</feature>
<dbReference type="PANTHER" id="PTHR10829">
    <property type="entry name" value="CORTACTIN AND DREBRIN"/>
    <property type="match status" value="1"/>
</dbReference>
<dbReference type="PROSITE" id="PS51090">
    <property type="entry name" value="CORTACTIN"/>
    <property type="match status" value="8"/>
</dbReference>
<reference evidence="4" key="1">
    <citation type="journal article" date="2023" name="Mol. Biol. Evol.">
        <title>Third-Generation Sequencing Reveals the Adaptive Role of the Epigenome in Three Deep-Sea Polychaetes.</title>
        <authorList>
            <person name="Perez M."/>
            <person name="Aroh O."/>
            <person name="Sun Y."/>
            <person name="Lan Y."/>
            <person name="Juniper S.K."/>
            <person name="Young C.R."/>
            <person name="Angers B."/>
            <person name="Qian P.Y."/>
        </authorList>
    </citation>
    <scope>NUCLEOTIDE SEQUENCE</scope>
    <source>
        <strain evidence="4">P08H-3</strain>
    </source>
</reference>
<evidence type="ECO:0000313" key="4">
    <source>
        <dbReference type="EMBL" id="KAK2163022.1"/>
    </source>
</evidence>
<feature type="region of interest" description="Disordered" evidence="3">
    <location>
        <begin position="338"/>
        <end position="391"/>
    </location>
</feature>
<feature type="compositionally biased region" description="Acidic residues" evidence="3">
    <location>
        <begin position="439"/>
        <end position="448"/>
    </location>
</feature>
<feature type="region of interest" description="Disordered" evidence="3">
    <location>
        <begin position="544"/>
        <end position="570"/>
    </location>
</feature>
<evidence type="ECO:0000256" key="2">
    <source>
        <dbReference type="ARBA" id="ARBA00022737"/>
    </source>
</evidence>
<dbReference type="GO" id="GO:0005886">
    <property type="term" value="C:plasma membrane"/>
    <property type="evidence" value="ECO:0007669"/>
    <property type="project" value="TreeGrafter"/>
</dbReference>
<dbReference type="AlphaFoldDB" id="A0AAD9K1H9"/>
<feature type="compositionally biased region" description="Basic and acidic residues" evidence="3">
    <location>
        <begin position="338"/>
        <end position="356"/>
    </location>
</feature>
<dbReference type="EMBL" id="JAODUP010000087">
    <property type="protein sequence ID" value="KAK2163022.1"/>
    <property type="molecule type" value="Genomic_DNA"/>
</dbReference>
<dbReference type="GO" id="GO:0051015">
    <property type="term" value="F:actin filament binding"/>
    <property type="evidence" value="ECO:0007669"/>
    <property type="project" value="TreeGrafter"/>
</dbReference>
<dbReference type="GO" id="GO:0030427">
    <property type="term" value="C:site of polarized growth"/>
    <property type="evidence" value="ECO:0007669"/>
    <property type="project" value="TreeGrafter"/>
</dbReference>
<dbReference type="PANTHER" id="PTHR10829:SF23">
    <property type="entry name" value="CORTACTIN, ISOFORM A"/>
    <property type="match status" value="1"/>
</dbReference>
<dbReference type="GO" id="GO:0016477">
    <property type="term" value="P:cell migration"/>
    <property type="evidence" value="ECO:0007669"/>
    <property type="project" value="TreeGrafter"/>
</dbReference>